<keyword evidence="2" id="KW-1185">Reference proteome</keyword>
<organism evidence="1 2">
    <name type="scientific">Mycena venus</name>
    <dbReference type="NCBI Taxonomy" id="2733690"/>
    <lineage>
        <taxon>Eukaryota</taxon>
        <taxon>Fungi</taxon>
        <taxon>Dikarya</taxon>
        <taxon>Basidiomycota</taxon>
        <taxon>Agaricomycotina</taxon>
        <taxon>Agaricomycetes</taxon>
        <taxon>Agaricomycetidae</taxon>
        <taxon>Agaricales</taxon>
        <taxon>Marasmiineae</taxon>
        <taxon>Mycenaceae</taxon>
        <taxon>Mycena</taxon>
    </lineage>
</organism>
<sequence length="119" mass="13000">MVDTENPSMDDLNALPYLDAWSAKHSVHMPLSPSVAGCHAGRRNSSGDSPTRIAKENARHAYVSLLVLIRAVLSKNLITGKDLRGTNYRAAHFFCEPRPEHLGSRCTRIHPGALGTQPT</sequence>
<evidence type="ECO:0000313" key="2">
    <source>
        <dbReference type="Proteomes" id="UP000620124"/>
    </source>
</evidence>
<dbReference type="EMBL" id="JACAZI010000018">
    <property type="protein sequence ID" value="KAF7341213.1"/>
    <property type="molecule type" value="Genomic_DNA"/>
</dbReference>
<comment type="caution">
    <text evidence="1">The sequence shown here is derived from an EMBL/GenBank/DDBJ whole genome shotgun (WGS) entry which is preliminary data.</text>
</comment>
<protein>
    <submittedName>
        <fullName evidence="1">Uncharacterized protein</fullName>
    </submittedName>
</protein>
<reference evidence="1" key="1">
    <citation type="submission" date="2020-05" db="EMBL/GenBank/DDBJ databases">
        <title>Mycena genomes resolve the evolution of fungal bioluminescence.</title>
        <authorList>
            <person name="Tsai I.J."/>
        </authorList>
    </citation>
    <scope>NUCLEOTIDE SEQUENCE</scope>
    <source>
        <strain evidence="1">CCC161011</strain>
    </source>
</reference>
<dbReference type="OrthoDB" id="1470350at2759"/>
<name>A0A8H6XHD9_9AGAR</name>
<dbReference type="Proteomes" id="UP000620124">
    <property type="component" value="Unassembled WGS sequence"/>
</dbReference>
<proteinExistence type="predicted"/>
<accession>A0A8H6XHD9</accession>
<gene>
    <name evidence="1" type="ORF">MVEN_01856700</name>
</gene>
<dbReference type="AlphaFoldDB" id="A0A8H6XHD9"/>
<evidence type="ECO:0000313" key="1">
    <source>
        <dbReference type="EMBL" id="KAF7341213.1"/>
    </source>
</evidence>